<reference evidence="2 3" key="1">
    <citation type="submission" date="2024-09" db="EMBL/GenBank/DDBJ databases">
        <authorList>
            <person name="Sun Q."/>
            <person name="Mori K."/>
        </authorList>
    </citation>
    <scope>NUCLEOTIDE SEQUENCE [LARGE SCALE GENOMIC DNA]</scope>
    <source>
        <strain evidence="2 3">KCTC 23315</strain>
    </source>
</reference>
<keyword evidence="1" id="KW-0472">Membrane</keyword>
<feature type="transmembrane region" description="Helical" evidence="1">
    <location>
        <begin position="164"/>
        <end position="184"/>
    </location>
</feature>
<proteinExistence type="predicted"/>
<feature type="transmembrane region" description="Helical" evidence="1">
    <location>
        <begin position="140"/>
        <end position="157"/>
    </location>
</feature>
<keyword evidence="1" id="KW-1133">Transmembrane helix</keyword>
<feature type="transmembrane region" description="Helical" evidence="1">
    <location>
        <begin position="44"/>
        <end position="61"/>
    </location>
</feature>
<feature type="transmembrane region" description="Helical" evidence="1">
    <location>
        <begin position="224"/>
        <end position="241"/>
    </location>
</feature>
<dbReference type="RefSeq" id="WP_377240036.1">
    <property type="nucleotide sequence ID" value="NZ_JBHLXP010000001.1"/>
</dbReference>
<evidence type="ECO:0000313" key="2">
    <source>
        <dbReference type="EMBL" id="MFC0047102.1"/>
    </source>
</evidence>
<organism evidence="2 3">
    <name type="scientific">Rheinheimera tilapiae</name>
    <dbReference type="NCBI Taxonomy" id="875043"/>
    <lineage>
        <taxon>Bacteria</taxon>
        <taxon>Pseudomonadati</taxon>
        <taxon>Pseudomonadota</taxon>
        <taxon>Gammaproteobacteria</taxon>
        <taxon>Chromatiales</taxon>
        <taxon>Chromatiaceae</taxon>
        <taxon>Rheinheimera</taxon>
    </lineage>
</organism>
<feature type="transmembrane region" description="Helical" evidence="1">
    <location>
        <begin position="247"/>
        <end position="266"/>
    </location>
</feature>
<comment type="caution">
    <text evidence="2">The sequence shown here is derived from an EMBL/GenBank/DDBJ whole genome shotgun (WGS) entry which is preliminary data.</text>
</comment>
<evidence type="ECO:0000313" key="3">
    <source>
        <dbReference type="Proteomes" id="UP001589813"/>
    </source>
</evidence>
<feature type="transmembrane region" description="Helical" evidence="1">
    <location>
        <begin position="296"/>
        <end position="315"/>
    </location>
</feature>
<keyword evidence="1" id="KW-0812">Transmembrane</keyword>
<protein>
    <submittedName>
        <fullName evidence="2">DUF2157 domain-containing protein</fullName>
    </submittedName>
</protein>
<accession>A0ABV6B8B5</accession>
<keyword evidence="3" id="KW-1185">Reference proteome</keyword>
<feature type="transmembrane region" description="Helical" evidence="1">
    <location>
        <begin position="271"/>
        <end position="290"/>
    </location>
</feature>
<dbReference type="EMBL" id="JBHLXP010000001">
    <property type="protein sequence ID" value="MFC0047102.1"/>
    <property type="molecule type" value="Genomic_DNA"/>
</dbReference>
<feature type="transmembrane region" description="Helical" evidence="1">
    <location>
        <begin position="67"/>
        <end position="86"/>
    </location>
</feature>
<sequence length="342" mass="38775">MKITNTQLQAAVTQGILQPGQDQKLWQFLQQQQQGIAQFKTAHLLYYFGGVLAIAAMSLFMSLSHDFYGGLGLATLAACYALLGLALAEHQRSRQQPLLTGIFATFALVQTPLFVFGLLLGYGLWDNRDYQHYHQWIDARWLWMELATLLTSAVALYRYRLPFLLLPVAVTLWYLGMDLAPLLLQDLDPDWQQRKWVAVWWGLLTLALAFYVDLRNRRQADFAFWLYLSGLLSFWGGLTSMDSDSEIGKAIYAAINIGLLLIGVALARRMFAVFGGFGILIYLSHLAFDLFEDSNWFPLVLCAIGFAVIYAGVLWQRHEARWSAALQQLLPAQVQQLVARRS</sequence>
<feature type="transmembrane region" description="Helical" evidence="1">
    <location>
        <begin position="98"/>
        <end position="120"/>
    </location>
</feature>
<gene>
    <name evidence="2" type="ORF">ACFFJP_02215</name>
</gene>
<dbReference type="Proteomes" id="UP001589813">
    <property type="component" value="Unassembled WGS sequence"/>
</dbReference>
<name>A0ABV6B8B5_9GAMM</name>
<feature type="transmembrane region" description="Helical" evidence="1">
    <location>
        <begin position="196"/>
        <end position="212"/>
    </location>
</feature>
<evidence type="ECO:0000256" key="1">
    <source>
        <dbReference type="SAM" id="Phobius"/>
    </source>
</evidence>